<feature type="compositionally biased region" description="Basic and acidic residues" evidence="1">
    <location>
        <begin position="51"/>
        <end position="70"/>
    </location>
</feature>
<feature type="non-terminal residue" evidence="2">
    <location>
        <position position="78"/>
    </location>
</feature>
<name>A0AAV5TUC4_9BILA</name>
<gene>
    <name evidence="2" type="ORF">PENTCL1PPCAC_19997</name>
</gene>
<feature type="region of interest" description="Disordered" evidence="1">
    <location>
        <begin position="39"/>
        <end position="78"/>
    </location>
</feature>
<protein>
    <submittedName>
        <fullName evidence="2">Uncharacterized protein</fullName>
    </submittedName>
</protein>
<dbReference type="Proteomes" id="UP001432027">
    <property type="component" value="Unassembled WGS sequence"/>
</dbReference>
<proteinExistence type="predicted"/>
<dbReference type="EMBL" id="BTSX01000004">
    <property type="protein sequence ID" value="GMS97822.1"/>
    <property type="molecule type" value="Genomic_DNA"/>
</dbReference>
<sequence length="78" mass="8918">RDVIVIDDDDSANEHPAKKNAKIMEESFHLITGTAELRTEATKTRHHSKHGFKEDYHAEKKRADDLEKSVAEMSSQLE</sequence>
<evidence type="ECO:0000313" key="3">
    <source>
        <dbReference type="Proteomes" id="UP001432027"/>
    </source>
</evidence>
<keyword evidence="3" id="KW-1185">Reference proteome</keyword>
<comment type="caution">
    <text evidence="2">The sequence shown here is derived from an EMBL/GenBank/DDBJ whole genome shotgun (WGS) entry which is preliminary data.</text>
</comment>
<dbReference type="AlphaFoldDB" id="A0AAV5TUC4"/>
<reference evidence="2" key="1">
    <citation type="submission" date="2023-10" db="EMBL/GenBank/DDBJ databases">
        <title>Genome assembly of Pristionchus species.</title>
        <authorList>
            <person name="Yoshida K."/>
            <person name="Sommer R.J."/>
        </authorList>
    </citation>
    <scope>NUCLEOTIDE SEQUENCE</scope>
    <source>
        <strain evidence="2">RS0144</strain>
    </source>
</reference>
<evidence type="ECO:0000313" key="2">
    <source>
        <dbReference type="EMBL" id="GMS97822.1"/>
    </source>
</evidence>
<evidence type="ECO:0000256" key="1">
    <source>
        <dbReference type="SAM" id="MobiDB-lite"/>
    </source>
</evidence>
<organism evidence="2 3">
    <name type="scientific">Pristionchus entomophagus</name>
    <dbReference type="NCBI Taxonomy" id="358040"/>
    <lineage>
        <taxon>Eukaryota</taxon>
        <taxon>Metazoa</taxon>
        <taxon>Ecdysozoa</taxon>
        <taxon>Nematoda</taxon>
        <taxon>Chromadorea</taxon>
        <taxon>Rhabditida</taxon>
        <taxon>Rhabditina</taxon>
        <taxon>Diplogasteromorpha</taxon>
        <taxon>Diplogasteroidea</taxon>
        <taxon>Neodiplogasteridae</taxon>
        <taxon>Pristionchus</taxon>
    </lineage>
</organism>
<accession>A0AAV5TUC4</accession>
<feature type="non-terminal residue" evidence="2">
    <location>
        <position position="1"/>
    </location>
</feature>